<sequence>MRKALTRTQSTYFGHQAGMVSVTGVPSSTTSSSQSPSLPTTINMGVMLPGRSPMSMSGGQMQFSPSPPVERYPSSHGSNGRHYRSAPPVLIAVEEGKSSEDISIKRIRKHK</sequence>
<reference evidence="2 3" key="1">
    <citation type="submission" date="2020-08" db="EMBL/GenBank/DDBJ databases">
        <authorList>
            <person name="Newling K."/>
            <person name="Davey J."/>
            <person name="Forrester S."/>
        </authorList>
    </citation>
    <scope>NUCLEOTIDE SEQUENCE [LARGE SCALE GENOMIC DNA]</scope>
    <source>
        <strain evidence="3">Crithidia deanei Carvalho (ATCC PRA-265)</strain>
    </source>
</reference>
<feature type="compositionally biased region" description="Polar residues" evidence="1">
    <location>
        <begin position="54"/>
        <end position="64"/>
    </location>
</feature>
<organism evidence="2 3">
    <name type="scientific">Angomonas deanei</name>
    <dbReference type="NCBI Taxonomy" id="59799"/>
    <lineage>
        <taxon>Eukaryota</taxon>
        <taxon>Discoba</taxon>
        <taxon>Euglenozoa</taxon>
        <taxon>Kinetoplastea</taxon>
        <taxon>Metakinetoplastina</taxon>
        <taxon>Trypanosomatida</taxon>
        <taxon>Trypanosomatidae</taxon>
        <taxon>Strigomonadinae</taxon>
        <taxon>Angomonas</taxon>
    </lineage>
</organism>
<name>A0A7G2CE10_9TRYP</name>
<keyword evidence="3" id="KW-1185">Reference proteome</keyword>
<proteinExistence type="predicted"/>
<evidence type="ECO:0000256" key="1">
    <source>
        <dbReference type="SAM" id="MobiDB-lite"/>
    </source>
</evidence>
<accession>A0A7G2CE10</accession>
<dbReference type="AlphaFoldDB" id="A0A7G2CE10"/>
<dbReference type="EMBL" id="LR877152">
    <property type="protein sequence ID" value="CAD2217197.1"/>
    <property type="molecule type" value="Genomic_DNA"/>
</dbReference>
<feature type="region of interest" description="Disordered" evidence="1">
    <location>
        <begin position="23"/>
        <end position="89"/>
    </location>
</feature>
<dbReference type="Proteomes" id="UP000515908">
    <property type="component" value="Chromosome 08"/>
</dbReference>
<evidence type="ECO:0000313" key="2">
    <source>
        <dbReference type="EMBL" id="CAD2217197.1"/>
    </source>
</evidence>
<feature type="compositionally biased region" description="Low complexity" evidence="1">
    <location>
        <begin position="23"/>
        <end position="41"/>
    </location>
</feature>
<evidence type="ECO:0000313" key="3">
    <source>
        <dbReference type="Proteomes" id="UP000515908"/>
    </source>
</evidence>
<protein>
    <submittedName>
        <fullName evidence="2">Uncharacterized protein</fullName>
    </submittedName>
</protein>
<gene>
    <name evidence="2" type="ORF">ADEAN_000467500</name>
</gene>
<dbReference type="VEuPathDB" id="TriTrypDB:ADEAN_000467500"/>